<dbReference type="Proteomes" id="UP000306628">
    <property type="component" value="Unassembled WGS sequence"/>
</dbReference>
<dbReference type="GO" id="GO:0006412">
    <property type="term" value="P:translation"/>
    <property type="evidence" value="ECO:0007669"/>
    <property type="project" value="UniProtKB-UniRule"/>
</dbReference>
<organism evidence="7 8">
    <name type="scientific">Nonomuraea zeae</name>
    <dbReference type="NCBI Taxonomy" id="1642303"/>
    <lineage>
        <taxon>Bacteria</taxon>
        <taxon>Bacillati</taxon>
        <taxon>Actinomycetota</taxon>
        <taxon>Actinomycetes</taxon>
        <taxon>Streptosporangiales</taxon>
        <taxon>Streptosporangiaceae</taxon>
        <taxon>Nonomuraea</taxon>
    </lineage>
</organism>
<dbReference type="AlphaFoldDB" id="A0A5S4GV42"/>
<comment type="function">
    <text evidence="6">Removes the formyl group from the N-terminal Met of newly synthesized proteins. Requires at least a dipeptide for an efficient rate of reaction. N-terminal L-methionine is a prerequisite for activity but the enzyme has broad specificity at other positions.</text>
</comment>
<dbReference type="NCBIfam" id="NF001159">
    <property type="entry name" value="PRK00150.1-3"/>
    <property type="match status" value="1"/>
</dbReference>
<feature type="binding site" evidence="6">
    <location>
        <position position="166"/>
    </location>
    <ligand>
        <name>Fe cation</name>
        <dbReference type="ChEBI" id="CHEBI:24875"/>
    </ligand>
</feature>
<evidence type="ECO:0000256" key="6">
    <source>
        <dbReference type="HAMAP-Rule" id="MF_00163"/>
    </source>
</evidence>
<evidence type="ECO:0000313" key="8">
    <source>
        <dbReference type="Proteomes" id="UP000306628"/>
    </source>
</evidence>
<dbReference type="InterPro" id="IPR023635">
    <property type="entry name" value="Peptide_deformylase"/>
</dbReference>
<dbReference type="Pfam" id="PF01327">
    <property type="entry name" value="Pep_deformylase"/>
    <property type="match status" value="1"/>
</dbReference>
<evidence type="ECO:0000256" key="2">
    <source>
        <dbReference type="ARBA" id="ARBA00022723"/>
    </source>
</evidence>
<evidence type="ECO:0000256" key="1">
    <source>
        <dbReference type="ARBA" id="ARBA00010759"/>
    </source>
</evidence>
<dbReference type="Gene3D" id="3.90.45.10">
    <property type="entry name" value="Peptide deformylase"/>
    <property type="match status" value="1"/>
</dbReference>
<comment type="cofactor">
    <cofactor evidence="6">
        <name>Fe(2+)</name>
        <dbReference type="ChEBI" id="CHEBI:29033"/>
    </cofactor>
    <text evidence="6">Binds 1 Fe(2+) ion.</text>
</comment>
<gene>
    <name evidence="6 7" type="primary">def</name>
    <name evidence="7" type="ORF">ETD85_10505</name>
</gene>
<proteinExistence type="inferred from homology"/>
<keyword evidence="5 6" id="KW-0408">Iron</keyword>
<dbReference type="NCBIfam" id="TIGR00079">
    <property type="entry name" value="pept_deformyl"/>
    <property type="match status" value="1"/>
</dbReference>
<comment type="similarity">
    <text evidence="1 6">Belongs to the polypeptide deformylase family.</text>
</comment>
<dbReference type="GO" id="GO:0046872">
    <property type="term" value="F:metal ion binding"/>
    <property type="evidence" value="ECO:0007669"/>
    <property type="project" value="UniProtKB-KW"/>
</dbReference>
<evidence type="ECO:0000313" key="7">
    <source>
        <dbReference type="EMBL" id="TMR36612.1"/>
    </source>
</evidence>
<reference evidence="7 8" key="1">
    <citation type="submission" date="2019-05" db="EMBL/GenBank/DDBJ databases">
        <title>Draft genome sequence of Nonomuraea zeae DSM 100528.</title>
        <authorList>
            <person name="Saricaoglu S."/>
            <person name="Isik K."/>
        </authorList>
    </citation>
    <scope>NUCLEOTIDE SEQUENCE [LARGE SCALE GENOMIC DNA]</scope>
    <source>
        <strain evidence="7 8">DSM 100528</strain>
    </source>
</reference>
<feature type="binding site" evidence="6">
    <location>
        <position position="170"/>
    </location>
    <ligand>
        <name>Fe cation</name>
        <dbReference type="ChEBI" id="CHEBI:24875"/>
    </ligand>
</feature>
<dbReference type="PRINTS" id="PR01576">
    <property type="entry name" value="PDEFORMYLASE"/>
</dbReference>
<comment type="caution">
    <text evidence="7">The sequence shown here is derived from an EMBL/GenBank/DDBJ whole genome shotgun (WGS) entry which is preliminary data.</text>
</comment>
<accession>A0A5S4GV42</accession>
<dbReference type="PIRSF" id="PIRSF004749">
    <property type="entry name" value="Pep_def"/>
    <property type="match status" value="1"/>
</dbReference>
<feature type="binding site" evidence="6">
    <location>
        <position position="124"/>
    </location>
    <ligand>
        <name>Fe cation</name>
        <dbReference type="ChEBI" id="CHEBI:24875"/>
    </ligand>
</feature>
<dbReference type="CDD" id="cd00487">
    <property type="entry name" value="Pep_deformylase"/>
    <property type="match status" value="1"/>
</dbReference>
<feature type="active site" evidence="6">
    <location>
        <position position="167"/>
    </location>
</feature>
<comment type="catalytic activity">
    <reaction evidence="6">
        <text>N-terminal N-formyl-L-methionyl-[peptide] + H2O = N-terminal L-methionyl-[peptide] + formate</text>
        <dbReference type="Rhea" id="RHEA:24420"/>
        <dbReference type="Rhea" id="RHEA-COMP:10639"/>
        <dbReference type="Rhea" id="RHEA-COMP:10640"/>
        <dbReference type="ChEBI" id="CHEBI:15377"/>
        <dbReference type="ChEBI" id="CHEBI:15740"/>
        <dbReference type="ChEBI" id="CHEBI:49298"/>
        <dbReference type="ChEBI" id="CHEBI:64731"/>
        <dbReference type="EC" id="3.5.1.88"/>
    </reaction>
</comment>
<keyword evidence="4 6" id="KW-0648">Protein biosynthesis</keyword>
<dbReference type="HAMAP" id="MF_00163">
    <property type="entry name" value="Pep_deformylase"/>
    <property type="match status" value="1"/>
</dbReference>
<evidence type="ECO:0000256" key="5">
    <source>
        <dbReference type="ARBA" id="ARBA00023004"/>
    </source>
</evidence>
<dbReference type="EC" id="3.5.1.88" evidence="6"/>
<dbReference type="EMBL" id="VCKX01000023">
    <property type="protein sequence ID" value="TMR36612.1"/>
    <property type="molecule type" value="Genomic_DNA"/>
</dbReference>
<dbReference type="PANTHER" id="PTHR10458">
    <property type="entry name" value="PEPTIDE DEFORMYLASE"/>
    <property type="match status" value="1"/>
</dbReference>
<keyword evidence="2 6" id="KW-0479">Metal-binding</keyword>
<dbReference type="OrthoDB" id="9804313at2"/>
<evidence type="ECO:0000256" key="4">
    <source>
        <dbReference type="ARBA" id="ARBA00022917"/>
    </source>
</evidence>
<dbReference type="InterPro" id="IPR036821">
    <property type="entry name" value="Peptide_deformylase_sf"/>
</dbReference>
<protein>
    <recommendedName>
        <fullName evidence="6">Peptide deformylase</fullName>
        <shortName evidence="6">PDF</shortName>
        <ecNumber evidence="6">3.5.1.88</ecNumber>
    </recommendedName>
    <alternativeName>
        <fullName evidence="6">Polypeptide deformylase</fullName>
    </alternativeName>
</protein>
<evidence type="ECO:0000256" key="3">
    <source>
        <dbReference type="ARBA" id="ARBA00022801"/>
    </source>
</evidence>
<sequence>MRPNQTIARRSYTCRGNIRHPGEALVVGEVRPIVHVGDPVLHHPCEPVTRFDGELATLVDDMFASMYAADGVGLAANQIGVPLRVFIYDCPDAEGERHKGVVVNPELELPGIGERRLDPDDEGCLSVPGQYAPLPRPDRATVRGFDAAGEPVTVTGTGLLARCLQHETDHLDGHLYIDRLPAKTRKQVLAAYREAHSAIADISSL</sequence>
<dbReference type="PANTHER" id="PTHR10458:SF2">
    <property type="entry name" value="PEPTIDE DEFORMYLASE, MITOCHONDRIAL"/>
    <property type="match status" value="1"/>
</dbReference>
<dbReference type="FunFam" id="3.90.45.10:FF:000004">
    <property type="entry name" value="Peptide deformylase"/>
    <property type="match status" value="1"/>
</dbReference>
<name>A0A5S4GV42_9ACTN</name>
<keyword evidence="3 6" id="KW-0378">Hydrolase</keyword>
<dbReference type="SUPFAM" id="SSF56420">
    <property type="entry name" value="Peptide deformylase"/>
    <property type="match status" value="1"/>
</dbReference>
<keyword evidence="8" id="KW-1185">Reference proteome</keyword>
<dbReference type="GO" id="GO:0042586">
    <property type="term" value="F:peptide deformylase activity"/>
    <property type="evidence" value="ECO:0007669"/>
    <property type="project" value="UniProtKB-UniRule"/>
</dbReference>